<gene>
    <name evidence="14" type="ORF">D0Y50_12665</name>
</gene>
<dbReference type="InterPro" id="IPR039426">
    <property type="entry name" value="TonB-dep_rcpt-like"/>
</dbReference>
<dbReference type="KEGG" id="salm:D0Y50_12665"/>
<feature type="signal peptide" evidence="11">
    <location>
        <begin position="1"/>
        <end position="33"/>
    </location>
</feature>
<feature type="domain" description="TonB-dependent receptor plug" evidence="13">
    <location>
        <begin position="60"/>
        <end position="175"/>
    </location>
</feature>
<keyword evidence="11" id="KW-0732">Signal</keyword>
<evidence type="ECO:0000256" key="10">
    <source>
        <dbReference type="SAM" id="MobiDB-lite"/>
    </source>
</evidence>
<evidence type="ECO:0000259" key="13">
    <source>
        <dbReference type="Pfam" id="PF07715"/>
    </source>
</evidence>
<dbReference type="Gene3D" id="2.40.170.20">
    <property type="entry name" value="TonB-dependent receptor, beta-barrel domain"/>
    <property type="match status" value="1"/>
</dbReference>
<evidence type="ECO:0000256" key="4">
    <source>
        <dbReference type="ARBA" id="ARBA00022692"/>
    </source>
</evidence>
<evidence type="ECO:0000259" key="12">
    <source>
        <dbReference type="Pfam" id="PF00593"/>
    </source>
</evidence>
<evidence type="ECO:0008006" key="16">
    <source>
        <dbReference type="Google" id="ProtNLM"/>
    </source>
</evidence>
<keyword evidence="2 8" id="KW-0813">Transport</keyword>
<dbReference type="AlphaFoldDB" id="A0A346NNM1"/>
<dbReference type="PROSITE" id="PS52016">
    <property type="entry name" value="TONB_DEPENDENT_REC_3"/>
    <property type="match status" value="1"/>
</dbReference>
<feature type="chain" id="PRO_5016559258" description="TonB-dependent receptor" evidence="11">
    <location>
        <begin position="34"/>
        <end position="941"/>
    </location>
</feature>
<feature type="domain" description="TonB-dependent receptor-like beta-barrel" evidence="12">
    <location>
        <begin position="404"/>
        <end position="896"/>
    </location>
</feature>
<dbReference type="InterPro" id="IPR012910">
    <property type="entry name" value="Plug_dom"/>
</dbReference>
<dbReference type="Pfam" id="PF07715">
    <property type="entry name" value="Plug"/>
    <property type="match status" value="1"/>
</dbReference>
<evidence type="ECO:0000256" key="1">
    <source>
        <dbReference type="ARBA" id="ARBA00004571"/>
    </source>
</evidence>
<organism evidence="14 15">
    <name type="scientific">Salinimonas sediminis</name>
    <dbReference type="NCBI Taxonomy" id="2303538"/>
    <lineage>
        <taxon>Bacteria</taxon>
        <taxon>Pseudomonadati</taxon>
        <taxon>Pseudomonadota</taxon>
        <taxon>Gammaproteobacteria</taxon>
        <taxon>Alteromonadales</taxon>
        <taxon>Alteromonadaceae</taxon>
        <taxon>Alteromonas/Salinimonas group</taxon>
        <taxon>Salinimonas</taxon>
    </lineage>
</organism>
<keyword evidence="15" id="KW-1185">Reference proteome</keyword>
<dbReference type="Gene3D" id="2.170.130.10">
    <property type="entry name" value="TonB-dependent receptor, plug domain"/>
    <property type="match status" value="1"/>
</dbReference>
<keyword evidence="5 9" id="KW-0798">TonB box</keyword>
<evidence type="ECO:0000256" key="3">
    <source>
        <dbReference type="ARBA" id="ARBA00022452"/>
    </source>
</evidence>
<dbReference type="InterPro" id="IPR000531">
    <property type="entry name" value="Beta-barrel_TonB"/>
</dbReference>
<comment type="subcellular location">
    <subcellularLocation>
        <location evidence="1 8">Cell outer membrane</location>
        <topology evidence="1 8">Multi-pass membrane protein</topology>
    </subcellularLocation>
</comment>
<reference evidence="14 15" key="1">
    <citation type="submission" date="2018-08" db="EMBL/GenBank/DDBJ databases">
        <title>Salinimonas sediminis sp. nov., a piezophilic bacterium isolated from a deep-sea sediment sample from the New Britain Trench.</title>
        <authorList>
            <person name="Cao J."/>
        </authorList>
    </citation>
    <scope>NUCLEOTIDE SEQUENCE [LARGE SCALE GENOMIC DNA]</scope>
    <source>
        <strain evidence="14 15">N102</strain>
    </source>
</reference>
<name>A0A346NNM1_9ALTE</name>
<accession>A0A346NNM1</accession>
<dbReference type="Pfam" id="PF00593">
    <property type="entry name" value="TonB_dep_Rec_b-barrel"/>
    <property type="match status" value="1"/>
</dbReference>
<evidence type="ECO:0000313" key="14">
    <source>
        <dbReference type="EMBL" id="AXR07128.1"/>
    </source>
</evidence>
<dbReference type="SUPFAM" id="SSF56935">
    <property type="entry name" value="Porins"/>
    <property type="match status" value="1"/>
</dbReference>
<dbReference type="OrthoDB" id="9805434at2"/>
<proteinExistence type="inferred from homology"/>
<feature type="region of interest" description="Disordered" evidence="10">
    <location>
        <begin position="37"/>
        <end position="58"/>
    </location>
</feature>
<evidence type="ECO:0000256" key="8">
    <source>
        <dbReference type="PROSITE-ProRule" id="PRU01360"/>
    </source>
</evidence>
<evidence type="ECO:0000313" key="15">
    <source>
        <dbReference type="Proteomes" id="UP000262073"/>
    </source>
</evidence>
<keyword evidence="3 8" id="KW-1134">Transmembrane beta strand</keyword>
<dbReference type="EMBL" id="CP031769">
    <property type="protein sequence ID" value="AXR07128.1"/>
    <property type="molecule type" value="Genomic_DNA"/>
</dbReference>
<sequence length="941" mass="101430">MSSPALFTPRRLYLTTAIAAVFSQPLLHHSAFAQQTNEPAAQPEMESIQVTGSRVARDGYDTPTPVSSMTEADINAYAPDSVADFVNTMPSVSGSSTASTSSGSLSNGASGIAALNLRALGTGRTLVLFDGQRSVVSASTGEVDTNTFPQSLIKRVDIVTGGASSVYGSDAISGVVNFILDKQYTGFKSQVEYGETSQGDRENNKIVLTYGTELGGGDGHLLLSGETFNANGIHYTTRDWATQGDVAMINPDTSAGAPFYLVDDGIGIANYTPGGLIASGPLQGTYFGVDGTVNQLAYGDVSGQWMQGGDWQYSTSGMAGTNSLAADVKRQNLFGRLSWMLDDTEVFLQASYAEYEGLSYYINPTSIGVTIYDDNAYLPESVASQMNELGLDSVTLNTSNVDMPASGSNNTRDTTRIVIGANGEFVLSGKFFTWDTYYQYGKTHTDEHMTPTYNSERLTLATDAVTDPATGEIVCRSALTDSASTCVPLNRLGVGVASAAALDYVMGQPRREQDFIQDVAAINFSTGDFEGWAGPISIAFGAEYRKEEMDGYVDPQYASGWKYGNYKVTQGSYNVKEAYLETLIPVTHTLDFNGAVRYTDYSTSGGVTTWKTGLTWTPIEDATFRLSRSRDIRAPNLSELYAAGTARSNSVTINGASVPMIQNLQGNAGVSPEEADSWGVGMVLRPAFLDGFSASIDYYDVKIDGVISYVTADATAEYCVEFAVQRYCDNMVYDAGGTLQTINLLYENLNQMTARGVDYDLTYRFDVADILAGAPGALQFRFLATNYLENITDNGVTAIDEAGANTSATPDWKYRASIDYTLNDMRFNLTARGVSDGVLSNAYIECTTDCPESVAPNYTINNNQVSGKVYLDGYASTTLAFANTGDVELYLQIRNLLDTDPAVVTYPAYQGSENRPGYLATNRSLYDVLGRQFKIGFRVEI</sequence>
<dbReference type="PANTHER" id="PTHR47234:SF3">
    <property type="entry name" value="SECRETIN_TONB SHORT N-TERMINAL DOMAIN-CONTAINING PROTEIN"/>
    <property type="match status" value="1"/>
</dbReference>
<evidence type="ECO:0000256" key="5">
    <source>
        <dbReference type="ARBA" id="ARBA00023077"/>
    </source>
</evidence>
<dbReference type="PANTHER" id="PTHR47234">
    <property type="match status" value="1"/>
</dbReference>
<evidence type="ECO:0000256" key="2">
    <source>
        <dbReference type="ARBA" id="ARBA00022448"/>
    </source>
</evidence>
<dbReference type="InterPro" id="IPR037066">
    <property type="entry name" value="Plug_dom_sf"/>
</dbReference>
<evidence type="ECO:0000256" key="9">
    <source>
        <dbReference type="RuleBase" id="RU003357"/>
    </source>
</evidence>
<keyword evidence="6 8" id="KW-0472">Membrane</keyword>
<evidence type="ECO:0000256" key="11">
    <source>
        <dbReference type="SAM" id="SignalP"/>
    </source>
</evidence>
<evidence type="ECO:0000256" key="7">
    <source>
        <dbReference type="ARBA" id="ARBA00023237"/>
    </source>
</evidence>
<dbReference type="RefSeq" id="WP_117317267.1">
    <property type="nucleotide sequence ID" value="NZ_CP031769.1"/>
</dbReference>
<keyword evidence="7 8" id="KW-0998">Cell outer membrane</keyword>
<dbReference type="InterPro" id="IPR036942">
    <property type="entry name" value="Beta-barrel_TonB_sf"/>
</dbReference>
<protein>
    <recommendedName>
        <fullName evidence="16">TonB-dependent receptor</fullName>
    </recommendedName>
</protein>
<keyword evidence="4 8" id="KW-0812">Transmembrane</keyword>
<evidence type="ECO:0000256" key="6">
    <source>
        <dbReference type="ARBA" id="ARBA00023136"/>
    </source>
</evidence>
<dbReference type="Proteomes" id="UP000262073">
    <property type="component" value="Chromosome"/>
</dbReference>
<comment type="similarity">
    <text evidence="8 9">Belongs to the TonB-dependent receptor family.</text>
</comment>
<dbReference type="GO" id="GO:0009279">
    <property type="term" value="C:cell outer membrane"/>
    <property type="evidence" value="ECO:0007669"/>
    <property type="project" value="UniProtKB-SubCell"/>
</dbReference>